<accession>A0A285X487</accession>
<dbReference type="RefSeq" id="WP_097055956.1">
    <property type="nucleotide sequence ID" value="NZ_OCMF01000002.1"/>
</dbReference>
<organism evidence="2 3">
    <name type="scientific">Salinimicrobium sediminis</name>
    <dbReference type="NCBI Taxonomy" id="1343891"/>
    <lineage>
        <taxon>Bacteria</taxon>
        <taxon>Pseudomonadati</taxon>
        <taxon>Bacteroidota</taxon>
        <taxon>Flavobacteriia</taxon>
        <taxon>Flavobacteriales</taxon>
        <taxon>Flavobacteriaceae</taxon>
        <taxon>Salinimicrobium</taxon>
    </lineage>
</organism>
<dbReference type="AlphaFoldDB" id="A0A285X487"/>
<protein>
    <recommendedName>
        <fullName evidence="4">S9 family peptidase</fullName>
    </recommendedName>
</protein>
<dbReference type="OrthoDB" id="1452587at2"/>
<evidence type="ECO:0000313" key="3">
    <source>
        <dbReference type="Proteomes" id="UP000219193"/>
    </source>
</evidence>
<keyword evidence="1" id="KW-0732">Signal</keyword>
<keyword evidence="3" id="KW-1185">Reference proteome</keyword>
<evidence type="ECO:0000256" key="1">
    <source>
        <dbReference type="SAM" id="SignalP"/>
    </source>
</evidence>
<dbReference type="Proteomes" id="UP000219193">
    <property type="component" value="Unassembled WGS sequence"/>
</dbReference>
<name>A0A285X487_9FLAO</name>
<gene>
    <name evidence="2" type="ORF">SAMN06296241_1708</name>
</gene>
<sequence length="131" mass="15158">MKIVLTLALLFVFAFGKAQDTTTRVHHAGAELYELKKPAVYQLKDTDFTFRPENDVIRIKKLKNDEEMEFAQLRRTTDDGLYIMTSTLNDEVSFGRFDSLGNFRTLRYDITRDSVLEDLFVVKNSGKLQDP</sequence>
<feature type="chain" id="PRO_5012944923" description="S9 family peptidase" evidence="1">
    <location>
        <begin position="19"/>
        <end position="131"/>
    </location>
</feature>
<evidence type="ECO:0008006" key="4">
    <source>
        <dbReference type="Google" id="ProtNLM"/>
    </source>
</evidence>
<evidence type="ECO:0000313" key="2">
    <source>
        <dbReference type="EMBL" id="SOC80163.1"/>
    </source>
</evidence>
<reference evidence="3" key="1">
    <citation type="submission" date="2017-09" db="EMBL/GenBank/DDBJ databases">
        <authorList>
            <person name="Varghese N."/>
            <person name="Submissions S."/>
        </authorList>
    </citation>
    <scope>NUCLEOTIDE SEQUENCE [LARGE SCALE GENOMIC DNA]</scope>
    <source>
        <strain evidence="3">CGMCC 1.12641</strain>
    </source>
</reference>
<proteinExistence type="predicted"/>
<dbReference type="EMBL" id="OCMF01000002">
    <property type="protein sequence ID" value="SOC80163.1"/>
    <property type="molecule type" value="Genomic_DNA"/>
</dbReference>
<feature type="signal peptide" evidence="1">
    <location>
        <begin position="1"/>
        <end position="18"/>
    </location>
</feature>